<accession>A0A0J7ZGZ1</accession>
<dbReference type="AlphaFoldDB" id="A0A0J7ZGZ1"/>
<dbReference type="RefSeq" id="WP_048580765.1">
    <property type="nucleotide sequence ID" value="NZ_LFNT01000008.1"/>
</dbReference>
<protein>
    <recommendedName>
        <fullName evidence="3">HEAT repeat domain-containing protein</fullName>
    </recommendedName>
</protein>
<reference evidence="1 2" key="1">
    <citation type="submission" date="2015-06" db="EMBL/GenBank/DDBJ databases">
        <authorList>
            <person name="Ju K.-S."/>
            <person name="Doroghazi J.R."/>
            <person name="Metcalf W.W."/>
        </authorList>
    </citation>
    <scope>NUCLEOTIDE SEQUENCE [LARGE SCALE GENOMIC DNA]</scope>
    <source>
        <strain evidence="1 2">NRRL 3414</strain>
    </source>
</reference>
<dbReference type="EMBL" id="LFNT01000008">
    <property type="protein sequence ID" value="KMS75321.1"/>
    <property type="molecule type" value="Genomic_DNA"/>
</dbReference>
<dbReference type="InterPro" id="IPR011989">
    <property type="entry name" value="ARM-like"/>
</dbReference>
<dbReference type="PATRIC" id="fig|1938.3.peg.7785"/>
<sequence>MADYDVRLALKAEKAEAGVASFAMRNRWEMRILGNRKADIFMNVWITSDRVEVHYIEDPLTGIPFVTFRGENSARTAEMLKASCNVWEFSEALEGARRAADRDARLTAVYAAAFTAPEQPVDEMIELFHSLATDPDAGVRQSIVVSTGYVPWPQLVEIVRELSRTDPVDHVRENARLLLEGLSIHGNEN</sequence>
<comment type="caution">
    <text evidence="1">The sequence shown here is derived from an EMBL/GenBank/DDBJ whole genome shotgun (WGS) entry which is preliminary data.</text>
</comment>
<evidence type="ECO:0000313" key="2">
    <source>
        <dbReference type="Proteomes" id="UP000037432"/>
    </source>
</evidence>
<evidence type="ECO:0000313" key="1">
    <source>
        <dbReference type="EMBL" id="KMS75321.1"/>
    </source>
</evidence>
<dbReference type="SUPFAM" id="SSF48371">
    <property type="entry name" value="ARM repeat"/>
    <property type="match status" value="1"/>
</dbReference>
<dbReference type="OrthoDB" id="4232477at2"/>
<proteinExistence type="predicted"/>
<dbReference type="Proteomes" id="UP000037432">
    <property type="component" value="Unassembled WGS sequence"/>
</dbReference>
<name>A0A0J7ZGZ1_STRVR</name>
<gene>
    <name evidence="1" type="ORF">ACM01_10035</name>
</gene>
<dbReference type="Gene3D" id="1.25.10.10">
    <property type="entry name" value="Leucine-rich Repeat Variant"/>
    <property type="match status" value="1"/>
</dbReference>
<evidence type="ECO:0008006" key="3">
    <source>
        <dbReference type="Google" id="ProtNLM"/>
    </source>
</evidence>
<organism evidence="1 2">
    <name type="scientific">Streptomyces viridochromogenes</name>
    <dbReference type="NCBI Taxonomy" id="1938"/>
    <lineage>
        <taxon>Bacteria</taxon>
        <taxon>Bacillati</taxon>
        <taxon>Actinomycetota</taxon>
        <taxon>Actinomycetes</taxon>
        <taxon>Kitasatosporales</taxon>
        <taxon>Streptomycetaceae</taxon>
        <taxon>Streptomyces</taxon>
    </lineage>
</organism>
<dbReference type="InterPro" id="IPR016024">
    <property type="entry name" value="ARM-type_fold"/>
</dbReference>